<dbReference type="SUPFAM" id="SSF52374">
    <property type="entry name" value="Nucleotidylyl transferase"/>
    <property type="match status" value="1"/>
</dbReference>
<dbReference type="PRINTS" id="PR00985">
    <property type="entry name" value="TRNASYNTHLEU"/>
</dbReference>
<keyword evidence="17" id="KW-1185">Reference proteome</keyword>
<evidence type="ECO:0000259" key="15">
    <source>
        <dbReference type="Pfam" id="PF13603"/>
    </source>
</evidence>
<keyword evidence="6 9" id="KW-0648">Protein biosynthesis</keyword>
<evidence type="ECO:0000313" key="17">
    <source>
        <dbReference type="Proteomes" id="UP000300142"/>
    </source>
</evidence>
<dbReference type="AlphaFoldDB" id="A0A480A0I1"/>
<dbReference type="EC" id="6.1.1.4" evidence="9"/>
<dbReference type="SUPFAM" id="SSF50677">
    <property type="entry name" value="ValRS/IleRS/LeuRS editing domain"/>
    <property type="match status" value="1"/>
</dbReference>
<gene>
    <name evidence="9" type="primary">leuS</name>
    <name evidence="16" type="ORF">SR1949_35700</name>
</gene>
<keyword evidence="2 9" id="KW-0963">Cytoplasm</keyword>
<evidence type="ECO:0000256" key="9">
    <source>
        <dbReference type="HAMAP-Rule" id="MF_00049"/>
    </source>
</evidence>
<dbReference type="Gene3D" id="1.10.730.10">
    <property type="entry name" value="Isoleucyl-tRNA Synthetase, Domain 1"/>
    <property type="match status" value="1"/>
</dbReference>
<dbReference type="NCBIfam" id="TIGR00396">
    <property type="entry name" value="leuS_bact"/>
    <property type="match status" value="2"/>
</dbReference>
<feature type="domain" description="Aminoacyl-tRNA synthetase class Ia" evidence="12">
    <location>
        <begin position="511"/>
        <end position="667"/>
    </location>
</feature>
<dbReference type="PANTHER" id="PTHR43740">
    <property type="entry name" value="LEUCYL-TRNA SYNTHETASE"/>
    <property type="match status" value="1"/>
</dbReference>
<evidence type="ECO:0000256" key="2">
    <source>
        <dbReference type="ARBA" id="ARBA00022490"/>
    </source>
</evidence>
<dbReference type="GO" id="GO:0006429">
    <property type="term" value="P:leucyl-tRNA aminoacylation"/>
    <property type="evidence" value="ECO:0007669"/>
    <property type="project" value="UniProtKB-UniRule"/>
</dbReference>
<dbReference type="InterPro" id="IPR001412">
    <property type="entry name" value="aa-tRNA-synth_I_CS"/>
</dbReference>
<dbReference type="InterPro" id="IPR013155">
    <property type="entry name" value="M/V/L/I-tRNA-synth_anticd-bd"/>
</dbReference>
<dbReference type="FunFam" id="3.40.50.620:FF:000100">
    <property type="entry name" value="probable leucine--tRNA ligase, mitochondrial"/>
    <property type="match status" value="1"/>
</dbReference>
<accession>A0A480A0I1</accession>
<dbReference type="InterPro" id="IPR002302">
    <property type="entry name" value="Leu-tRNA-ligase"/>
</dbReference>
<dbReference type="PROSITE" id="PS00178">
    <property type="entry name" value="AA_TRNA_LIGASE_I"/>
    <property type="match status" value="1"/>
</dbReference>
<dbReference type="Proteomes" id="UP000300142">
    <property type="component" value="Unassembled WGS sequence"/>
</dbReference>
<dbReference type="Pfam" id="PF13603">
    <property type="entry name" value="tRNA-synt_1_2"/>
    <property type="match status" value="1"/>
</dbReference>
<dbReference type="GO" id="GO:0002161">
    <property type="term" value="F:aminoacyl-tRNA deacylase activity"/>
    <property type="evidence" value="ECO:0007669"/>
    <property type="project" value="InterPro"/>
</dbReference>
<dbReference type="InterPro" id="IPR015413">
    <property type="entry name" value="Methionyl/Leucyl_tRNA_Synth"/>
</dbReference>
<dbReference type="CDD" id="cd00812">
    <property type="entry name" value="LeuRS_core"/>
    <property type="match status" value="1"/>
</dbReference>
<comment type="similarity">
    <text evidence="1 9 10">Belongs to the class-I aminoacyl-tRNA synthetase family.</text>
</comment>
<feature type="domain" description="Methionyl/Leucyl tRNA synthetase" evidence="14">
    <location>
        <begin position="44"/>
        <end position="177"/>
    </location>
</feature>
<reference evidence="17" key="1">
    <citation type="submission" date="2019-02" db="EMBL/GenBank/DDBJ databases">
        <title>Draft genome sequence of Sphaerospermopsis reniformis NIES-1949.</title>
        <authorList>
            <person name="Yamaguchi H."/>
            <person name="Suzuki S."/>
            <person name="Kawachi M."/>
        </authorList>
    </citation>
    <scope>NUCLEOTIDE SEQUENCE [LARGE SCALE GENOMIC DNA]</scope>
    <source>
        <strain evidence="17">NIES-1949</strain>
    </source>
</reference>
<keyword evidence="3 9" id="KW-0436">Ligase</keyword>
<dbReference type="RefSeq" id="WP_137668337.1">
    <property type="nucleotide sequence ID" value="NZ_BJCE01000143.1"/>
</dbReference>
<keyword evidence="5 9" id="KW-0067">ATP-binding</keyword>
<dbReference type="GO" id="GO:0005829">
    <property type="term" value="C:cytosol"/>
    <property type="evidence" value="ECO:0007669"/>
    <property type="project" value="TreeGrafter"/>
</dbReference>
<evidence type="ECO:0000256" key="4">
    <source>
        <dbReference type="ARBA" id="ARBA00022741"/>
    </source>
</evidence>
<dbReference type="InterPro" id="IPR009080">
    <property type="entry name" value="tRNAsynth_Ia_anticodon-bd"/>
</dbReference>
<dbReference type="GO" id="GO:0005524">
    <property type="term" value="F:ATP binding"/>
    <property type="evidence" value="ECO:0007669"/>
    <property type="project" value="UniProtKB-UniRule"/>
</dbReference>
<feature type="domain" description="Methionyl/Valyl/Leucyl/Isoleucyl-tRNA synthetase anticodon-binding" evidence="13">
    <location>
        <begin position="790"/>
        <end position="908"/>
    </location>
</feature>
<dbReference type="EMBL" id="BJCE01000143">
    <property type="protein sequence ID" value="GCL38455.1"/>
    <property type="molecule type" value="Genomic_DNA"/>
</dbReference>
<dbReference type="Pfam" id="PF00133">
    <property type="entry name" value="tRNA-synt_1"/>
    <property type="match status" value="2"/>
</dbReference>
<proteinExistence type="inferred from homology"/>
<evidence type="ECO:0000256" key="11">
    <source>
        <dbReference type="SAM" id="MobiDB-lite"/>
    </source>
</evidence>
<dbReference type="Pfam" id="PF09334">
    <property type="entry name" value="tRNA-synt_1g"/>
    <property type="match status" value="1"/>
</dbReference>
<dbReference type="InterPro" id="IPR009008">
    <property type="entry name" value="Val/Leu/Ile-tRNA-synth_edit"/>
</dbReference>
<organism evidence="16 17">
    <name type="scientific">Sphaerospermopsis reniformis</name>
    <dbReference type="NCBI Taxonomy" id="531300"/>
    <lineage>
        <taxon>Bacteria</taxon>
        <taxon>Bacillati</taxon>
        <taxon>Cyanobacteriota</taxon>
        <taxon>Cyanophyceae</taxon>
        <taxon>Nostocales</taxon>
        <taxon>Aphanizomenonaceae</taxon>
        <taxon>Sphaerospermopsis</taxon>
    </lineage>
</organism>
<dbReference type="HAMAP" id="MF_00049_B">
    <property type="entry name" value="Leu_tRNA_synth_B"/>
    <property type="match status" value="1"/>
</dbReference>
<feature type="short sequence motif" description="'KMSKS' region" evidence="9">
    <location>
        <begin position="708"/>
        <end position="712"/>
    </location>
</feature>
<dbReference type="InterPro" id="IPR002300">
    <property type="entry name" value="aa-tRNA-synth_Ia"/>
</dbReference>
<dbReference type="PANTHER" id="PTHR43740:SF2">
    <property type="entry name" value="LEUCINE--TRNA LIGASE, MITOCHONDRIAL"/>
    <property type="match status" value="1"/>
</dbReference>
<evidence type="ECO:0000259" key="13">
    <source>
        <dbReference type="Pfam" id="PF08264"/>
    </source>
</evidence>
<sequence length="947" mass="107277">MESTPKASYTPAAIEEKWQQTWLELGLDKTNQDPNKPKFYALSMFPYPSGSLHMGHVRNYTITDVIARLKKMQGYRVLHPMGWDAFGLPAENAAIDRGVPPAQWTYKNIDQMKQQLKRLGLSLDWDAELATCFPDYYKWTQWIFLQFLEAGLAYQKEAAVNWDPIDQTVLANEQVDSEGRSWRSGAIVERKLLRQWFLKITDYAEELLNDLDKLPGWPERVKVMQANWIGKSTGAYLEFPIVGLDEKIAVYTTRPDTVYGVSYVVLAPEHPLTQLVTTSDQKTAVEAFIKEVSNQSELERTAEDKPKRGIPTGGKAINPFTGEEVPIWIADYVLYEYGTGAVMGVPAHDVRDFKFAKEQNLPIKVVIVPEDKIATKPIFKSSFSEKDVEIRAYQIWQKTGNSDSQTNYFQAQVELERGLSEKDVEIRAYQIWQKTGNSDSQTNYFQARRELEAEFEQTQNSTFILDAAYTEPGILINSGDFNGINSIDGKKAITEYAEKQGFGKERVQYRLRDWLISRQRYWGAPIPVIHCPNCGIVPVPEKDLPVQLPEEIELSGRGGSPLAHLESWVNVPCPSCGTPAKRETDTMDTFIDSSWYFLRFTDATNAEKIFDGGRVNDWMPVDQYVGGIEHAILHLLYSRFFTKVLRDRGLLNFDEPFQKLLTQGMVQGLTYMNPKKGGKDKWIPSNLVDANNPVDPQTGEPLEKVYATMSKSKGNGVAPEDVINKYGIDTARMFILFKAPPEKDLEWDEADVEGQFRFLNRVWRLVTDYAAAGVCKQKADLEQLSKEEKDVRRAIHLAIQAITEDVEEEYQFNTAISELMKLSNALTDAKCNNSPIYAEGILTLVIMLAPFAPHIADELWHLLGNKGTVHTQVWPSFDPAALIADEITLVIQIMGKTRGAIQVPSQLDKVELEKYARESEVAKRYIEGKEIKKAIVVPGKLVNFVLG</sequence>
<evidence type="ECO:0000256" key="7">
    <source>
        <dbReference type="ARBA" id="ARBA00023146"/>
    </source>
</evidence>
<evidence type="ECO:0000256" key="8">
    <source>
        <dbReference type="ARBA" id="ARBA00047469"/>
    </source>
</evidence>
<dbReference type="FunFam" id="3.40.50.620:FF:000003">
    <property type="entry name" value="Leucine--tRNA ligase"/>
    <property type="match status" value="1"/>
</dbReference>
<keyword evidence="7 9" id="KW-0030">Aminoacyl-tRNA synthetase</keyword>
<comment type="caution">
    <text evidence="16">The sequence shown here is derived from an EMBL/GenBank/DDBJ whole genome shotgun (WGS) entry which is preliminary data.</text>
</comment>
<feature type="compositionally biased region" description="Basic and acidic residues" evidence="11">
    <location>
        <begin position="297"/>
        <end position="307"/>
    </location>
</feature>
<evidence type="ECO:0000313" key="16">
    <source>
        <dbReference type="EMBL" id="GCL38455.1"/>
    </source>
</evidence>
<evidence type="ECO:0000256" key="5">
    <source>
        <dbReference type="ARBA" id="ARBA00022840"/>
    </source>
</evidence>
<dbReference type="FunFam" id="1.10.730.10:FF:000011">
    <property type="entry name" value="Leucine--tRNA ligase chloroplastic/mitochondrial"/>
    <property type="match status" value="1"/>
</dbReference>
<evidence type="ECO:0000256" key="10">
    <source>
        <dbReference type="RuleBase" id="RU363035"/>
    </source>
</evidence>
<dbReference type="GO" id="GO:0004823">
    <property type="term" value="F:leucine-tRNA ligase activity"/>
    <property type="evidence" value="ECO:0007669"/>
    <property type="project" value="UniProtKB-UniRule"/>
</dbReference>
<evidence type="ECO:0000256" key="3">
    <source>
        <dbReference type="ARBA" id="ARBA00022598"/>
    </source>
</evidence>
<evidence type="ECO:0000259" key="14">
    <source>
        <dbReference type="Pfam" id="PF09334"/>
    </source>
</evidence>
<dbReference type="CDD" id="cd07958">
    <property type="entry name" value="Anticodon_Ia_Leu_BEm"/>
    <property type="match status" value="1"/>
</dbReference>
<evidence type="ECO:0000259" key="12">
    <source>
        <dbReference type="Pfam" id="PF00133"/>
    </source>
</evidence>
<dbReference type="InterPro" id="IPR014729">
    <property type="entry name" value="Rossmann-like_a/b/a_fold"/>
</dbReference>
<evidence type="ECO:0000256" key="6">
    <source>
        <dbReference type="ARBA" id="ARBA00022917"/>
    </source>
</evidence>
<dbReference type="Pfam" id="PF08264">
    <property type="entry name" value="Anticodon_1"/>
    <property type="match status" value="1"/>
</dbReference>
<comment type="subcellular location">
    <subcellularLocation>
        <location evidence="9">Cytoplasm</location>
    </subcellularLocation>
</comment>
<feature type="domain" description="Aminoacyl-tRNA synthetase class Ia" evidence="12">
    <location>
        <begin position="709"/>
        <end position="748"/>
    </location>
</feature>
<dbReference type="Gene3D" id="3.90.740.10">
    <property type="entry name" value="Valyl/Leucyl/Isoleucyl-tRNA synthetase, editing domain"/>
    <property type="match status" value="1"/>
</dbReference>
<comment type="catalytic activity">
    <reaction evidence="8 9">
        <text>tRNA(Leu) + L-leucine + ATP = L-leucyl-tRNA(Leu) + AMP + diphosphate</text>
        <dbReference type="Rhea" id="RHEA:11688"/>
        <dbReference type="Rhea" id="RHEA-COMP:9613"/>
        <dbReference type="Rhea" id="RHEA-COMP:9622"/>
        <dbReference type="ChEBI" id="CHEBI:30616"/>
        <dbReference type="ChEBI" id="CHEBI:33019"/>
        <dbReference type="ChEBI" id="CHEBI:57427"/>
        <dbReference type="ChEBI" id="CHEBI:78442"/>
        <dbReference type="ChEBI" id="CHEBI:78494"/>
        <dbReference type="ChEBI" id="CHEBI:456215"/>
        <dbReference type="EC" id="6.1.1.4"/>
    </reaction>
</comment>
<name>A0A480A0I1_9CYAN</name>
<keyword evidence="4 9" id="KW-0547">Nucleotide-binding</keyword>
<dbReference type="SUPFAM" id="SSF47323">
    <property type="entry name" value="Anticodon-binding domain of a subclass of class I aminoacyl-tRNA synthetases"/>
    <property type="match status" value="1"/>
</dbReference>
<dbReference type="Gene3D" id="3.40.50.620">
    <property type="entry name" value="HUPs"/>
    <property type="match status" value="2"/>
</dbReference>
<feature type="short sequence motif" description="'HIGH' region" evidence="9">
    <location>
        <begin position="46"/>
        <end position="56"/>
    </location>
</feature>
<evidence type="ECO:0000256" key="1">
    <source>
        <dbReference type="ARBA" id="ARBA00005594"/>
    </source>
</evidence>
<feature type="domain" description="Leucyl-tRNA synthetase editing" evidence="15">
    <location>
        <begin position="227"/>
        <end position="388"/>
    </location>
</feature>
<feature type="binding site" evidence="9">
    <location>
        <position position="711"/>
    </location>
    <ligand>
        <name>ATP</name>
        <dbReference type="ChEBI" id="CHEBI:30616"/>
    </ligand>
</feature>
<dbReference type="InterPro" id="IPR025709">
    <property type="entry name" value="Leu_tRNA-synth_edit"/>
</dbReference>
<protein>
    <recommendedName>
        <fullName evidence="9">Leucine--tRNA ligase</fullName>
        <ecNumber evidence="9">6.1.1.4</ecNumber>
    </recommendedName>
    <alternativeName>
        <fullName evidence="9">Leucyl-tRNA synthetase</fullName>
        <shortName evidence="9">LeuRS</shortName>
    </alternativeName>
</protein>
<feature type="region of interest" description="Disordered" evidence="11">
    <location>
        <begin position="296"/>
        <end position="315"/>
    </location>
</feature>